<reference evidence="2 3" key="1">
    <citation type="submission" date="2022-04" db="EMBL/GenBank/DDBJ databases">
        <title>Hymenobacter sp. isolated from the air.</title>
        <authorList>
            <person name="Won M."/>
            <person name="Lee C.-M."/>
            <person name="Woen H.-Y."/>
            <person name="Kwon S.-W."/>
        </authorList>
    </citation>
    <scope>NUCLEOTIDE SEQUENCE [LARGE SCALE GENOMIC DNA]</scope>
    <source>
        <strain evidence="3">5116 S-27</strain>
    </source>
</reference>
<keyword evidence="3" id="KW-1185">Reference proteome</keyword>
<name>A0ABY4F6U1_9BACT</name>
<sequence length="302" mass="32857">MTTLLLSQRCYAQDEPAGIFRASHILFKGDKVRYLIPSTSGPKAKVEEQDIETTTGGVVTTITRKTTTKPTADASKGYEESDPKEARPSEGKAIEVTIIQKGDTLYFKPWKWTVGNPTEANAINNETTINGKFFRVVGDVIDATQTVKERNKATADAQAFNPTIRYSKRSIDVGIIAIPITVLLHQHSIASVKPNAGIYVGRNYGFTRYYTGGVSKTISRTPLVYGGAAELDLSKKNTPDLSEDDKGAAPFLNFGVGYLRGTTKLSGGFVLGWYVPLSSSGWKSRYSEAPYLGLLLSLKISG</sequence>
<accession>A0ABY4F6U1</accession>
<evidence type="ECO:0000313" key="3">
    <source>
        <dbReference type="Proteomes" id="UP000831785"/>
    </source>
</evidence>
<feature type="region of interest" description="Disordered" evidence="1">
    <location>
        <begin position="64"/>
        <end position="90"/>
    </location>
</feature>
<dbReference type="EMBL" id="CP095049">
    <property type="protein sequence ID" value="UOQ51722.1"/>
    <property type="molecule type" value="Genomic_DNA"/>
</dbReference>
<dbReference type="RefSeq" id="WP_244715034.1">
    <property type="nucleotide sequence ID" value="NZ_CP095049.1"/>
</dbReference>
<evidence type="ECO:0008006" key="4">
    <source>
        <dbReference type="Google" id="ProtNLM"/>
    </source>
</evidence>
<gene>
    <name evidence="2" type="ORF">MUN80_18395</name>
</gene>
<evidence type="ECO:0000256" key="1">
    <source>
        <dbReference type="SAM" id="MobiDB-lite"/>
    </source>
</evidence>
<proteinExistence type="predicted"/>
<evidence type="ECO:0000313" key="2">
    <source>
        <dbReference type="EMBL" id="UOQ51722.1"/>
    </source>
</evidence>
<organism evidence="2 3">
    <name type="scientific">Hymenobacter cellulosivorans</name>
    <dbReference type="NCBI Taxonomy" id="2932249"/>
    <lineage>
        <taxon>Bacteria</taxon>
        <taxon>Pseudomonadati</taxon>
        <taxon>Bacteroidota</taxon>
        <taxon>Cytophagia</taxon>
        <taxon>Cytophagales</taxon>
        <taxon>Hymenobacteraceae</taxon>
        <taxon>Hymenobacter</taxon>
    </lineage>
</organism>
<protein>
    <recommendedName>
        <fullName evidence="4">Outer membrane protein beta-barrel domain-containing protein</fullName>
    </recommendedName>
</protein>
<feature type="compositionally biased region" description="Basic and acidic residues" evidence="1">
    <location>
        <begin position="76"/>
        <end position="90"/>
    </location>
</feature>
<dbReference type="Proteomes" id="UP000831785">
    <property type="component" value="Chromosome"/>
</dbReference>